<accession>A0A0F3IKZ2</accession>
<dbReference type="RefSeq" id="WP_045778413.1">
    <property type="nucleotide sequence ID" value="NZ_LAJX01000043.1"/>
</dbReference>
<dbReference type="AlphaFoldDB" id="A0A0F3IKZ2"/>
<evidence type="ECO:0000256" key="1">
    <source>
        <dbReference type="SAM" id="Phobius"/>
    </source>
</evidence>
<dbReference type="Proteomes" id="UP000033684">
    <property type="component" value="Unassembled WGS sequence"/>
</dbReference>
<gene>
    <name evidence="2" type="ORF">VZ94_05090</name>
</gene>
<evidence type="ECO:0000313" key="3">
    <source>
        <dbReference type="Proteomes" id="UP000033684"/>
    </source>
</evidence>
<reference evidence="2 3" key="2">
    <citation type="journal article" date="2016" name="Microb. Ecol.">
        <title>Genome Characteristics of a Novel Type I Methanotroph (Sn10-6) Isolated from a Flooded Indian Rice Field.</title>
        <authorList>
            <person name="Rahalkar M.C."/>
            <person name="Pandit P.S."/>
            <person name="Dhakephalkar P.K."/>
            <person name="Pore S."/>
            <person name="Arora P."/>
            <person name="Kapse N."/>
        </authorList>
    </citation>
    <scope>NUCLEOTIDE SEQUENCE [LARGE SCALE GENOMIC DNA]</scope>
    <source>
        <strain evidence="2 3">Sn10-6</strain>
    </source>
</reference>
<protein>
    <submittedName>
        <fullName evidence="2">Uncharacterized protein</fullName>
    </submittedName>
</protein>
<dbReference type="EMBL" id="LAJX01000043">
    <property type="protein sequence ID" value="KJV07386.1"/>
    <property type="molecule type" value="Genomic_DNA"/>
</dbReference>
<keyword evidence="1" id="KW-0812">Transmembrane</keyword>
<proteinExistence type="predicted"/>
<organism evidence="2 3">
    <name type="scientific">Methylocucumis oryzae</name>
    <dbReference type="NCBI Taxonomy" id="1632867"/>
    <lineage>
        <taxon>Bacteria</taxon>
        <taxon>Pseudomonadati</taxon>
        <taxon>Pseudomonadota</taxon>
        <taxon>Gammaproteobacteria</taxon>
        <taxon>Methylococcales</taxon>
        <taxon>Methylococcaceae</taxon>
        <taxon>Methylocucumis</taxon>
    </lineage>
</organism>
<evidence type="ECO:0000313" key="2">
    <source>
        <dbReference type="EMBL" id="KJV07386.1"/>
    </source>
</evidence>
<keyword evidence="3" id="KW-1185">Reference proteome</keyword>
<comment type="caution">
    <text evidence="2">The sequence shown here is derived from an EMBL/GenBank/DDBJ whole genome shotgun (WGS) entry which is preliminary data.</text>
</comment>
<feature type="transmembrane region" description="Helical" evidence="1">
    <location>
        <begin position="12"/>
        <end position="33"/>
    </location>
</feature>
<keyword evidence="1" id="KW-0472">Membrane</keyword>
<name>A0A0F3IKZ2_9GAMM</name>
<reference evidence="3" key="1">
    <citation type="submission" date="2015-03" db="EMBL/GenBank/DDBJ databases">
        <title>Draft genome sequence of a novel methanotroph (Sn10-6) isolated from flooded ricefield rhizosphere in India.</title>
        <authorList>
            <person name="Pandit P.S."/>
            <person name="Pore S.D."/>
            <person name="Arora P."/>
            <person name="Kapse N.G."/>
            <person name="Dhakephalkar P.K."/>
            <person name="Rahalkar M.C."/>
        </authorList>
    </citation>
    <scope>NUCLEOTIDE SEQUENCE [LARGE SCALE GENOMIC DNA]</scope>
    <source>
        <strain evidence="3">Sn10-6</strain>
    </source>
</reference>
<sequence>MKPTNSANHTLNHLLSLGVFYMTWAFAINAYALPQIQSQAIALKVIPALSGTWTCLACHYSGAGSASYRSLKPGYGPAYHQDTLQLTRLKEKLNELPNAAIGLSGSGSAKTDSYQVICAANGVSLEFSIRDKAPSKLPIISAQLSHGLKMSPIIKDSVDGDAHFSPITKLVGGLNATYTLTVTKSAYTGGLAEHTGAEIYDANSLAAIRKAH</sequence>
<keyword evidence="1" id="KW-1133">Transmembrane helix</keyword>